<dbReference type="InterPro" id="IPR041916">
    <property type="entry name" value="Anti_sigma_zinc_sf"/>
</dbReference>
<comment type="caution">
    <text evidence="5">The sequence shown here is derived from an EMBL/GenBank/DDBJ whole genome shotgun (WGS) entry which is preliminary data.</text>
</comment>
<dbReference type="Pfam" id="PF14285">
    <property type="entry name" value="DUF4367"/>
    <property type="match status" value="1"/>
</dbReference>
<dbReference type="EMBL" id="JAKOAV010000008">
    <property type="protein sequence ID" value="MDF9407948.1"/>
    <property type="molecule type" value="Genomic_DNA"/>
</dbReference>
<feature type="domain" description="Putative zinc-finger" evidence="3">
    <location>
        <begin position="3"/>
        <end position="37"/>
    </location>
</feature>
<gene>
    <name evidence="5" type="ORF">L7E55_06175</name>
</gene>
<proteinExistence type="inferred from homology"/>
<sequence length="351" mass="38294">MLCESVKVWFNDYLDGDLNSKKKEAVDIHLERCDHCRQEFNKLKQADDLLRLEVRRMFQEIPLPEGLQSKIDDKIKMRGSRIPFYERLQRGCTGIAAALLIFAAAYGMFHQQLGGHLFTNLKDGESLPEVTDQVNLPEVNDPAQINQFDKDGDVRTVITGKPVEQSGQGAQNQPENARQPAMIAELPARPPAGGADTYAGANPVASQKLESTVKKANGAENAADSAAAMTGAGKRVDNADSKNDLVPLTPSYLPKGTVLESLSRSENVVSINYTTGNLKFGIEERPATEANILKDKQLKGKEVKINGRSGTLLESVPAGQATIIFKQDSLLITIEGTLPVEEILKIAESLQ</sequence>
<dbReference type="Proteomes" id="UP001154312">
    <property type="component" value="Unassembled WGS sequence"/>
</dbReference>
<feature type="domain" description="DUF4367" evidence="4">
    <location>
        <begin position="249"/>
        <end position="350"/>
    </location>
</feature>
<evidence type="ECO:0000256" key="2">
    <source>
        <dbReference type="ARBA" id="ARBA00024438"/>
    </source>
</evidence>
<evidence type="ECO:0000313" key="5">
    <source>
        <dbReference type="EMBL" id="MDF9407948.1"/>
    </source>
</evidence>
<reference evidence="5" key="1">
    <citation type="submission" date="2022-02" db="EMBL/GenBank/DDBJ databases">
        <authorList>
            <person name="Leng L."/>
        </authorList>
    </citation>
    <scope>NUCLEOTIDE SEQUENCE</scope>
    <source>
        <strain evidence="5">JI</strain>
    </source>
</reference>
<keyword evidence="6" id="KW-1185">Reference proteome</keyword>
<dbReference type="RefSeq" id="WP_277443203.1">
    <property type="nucleotide sequence ID" value="NZ_JAKOAV010000008.1"/>
</dbReference>
<organism evidence="5 6">
    <name type="scientific">Pelotomaculum isophthalicicum JI</name>
    <dbReference type="NCBI Taxonomy" id="947010"/>
    <lineage>
        <taxon>Bacteria</taxon>
        <taxon>Bacillati</taxon>
        <taxon>Bacillota</taxon>
        <taxon>Clostridia</taxon>
        <taxon>Eubacteriales</taxon>
        <taxon>Desulfotomaculaceae</taxon>
        <taxon>Pelotomaculum</taxon>
    </lineage>
</organism>
<evidence type="ECO:0000313" key="6">
    <source>
        <dbReference type="Proteomes" id="UP001154312"/>
    </source>
</evidence>
<name>A0A9X4JVT4_9FIRM</name>
<dbReference type="InterPro" id="IPR025377">
    <property type="entry name" value="DUF4367"/>
</dbReference>
<protein>
    <recommendedName>
        <fullName evidence="2">Anti-sigma-W factor RsiW</fullName>
    </recommendedName>
</protein>
<evidence type="ECO:0000259" key="3">
    <source>
        <dbReference type="Pfam" id="PF13490"/>
    </source>
</evidence>
<dbReference type="Pfam" id="PF13490">
    <property type="entry name" value="zf-HC2"/>
    <property type="match status" value="1"/>
</dbReference>
<comment type="similarity">
    <text evidence="1">Belongs to the zinc-associated anti-sigma factor (ZAS) superfamily. Anti-sigma-W factor family.</text>
</comment>
<evidence type="ECO:0000256" key="1">
    <source>
        <dbReference type="ARBA" id="ARBA00024353"/>
    </source>
</evidence>
<dbReference type="InterPro" id="IPR027383">
    <property type="entry name" value="Znf_put"/>
</dbReference>
<evidence type="ECO:0000259" key="4">
    <source>
        <dbReference type="Pfam" id="PF14285"/>
    </source>
</evidence>
<accession>A0A9X4JVT4</accession>
<dbReference type="Gene3D" id="1.10.10.1320">
    <property type="entry name" value="Anti-sigma factor, zinc-finger domain"/>
    <property type="match status" value="1"/>
</dbReference>
<dbReference type="AlphaFoldDB" id="A0A9X4JVT4"/>